<dbReference type="SUPFAM" id="SSF56801">
    <property type="entry name" value="Acetyl-CoA synthetase-like"/>
    <property type="match status" value="2"/>
</dbReference>
<feature type="domain" description="Carrier" evidence="5">
    <location>
        <begin position="688"/>
        <end position="765"/>
    </location>
</feature>
<feature type="transmembrane region" description="Helical" evidence="4">
    <location>
        <begin position="866"/>
        <end position="885"/>
    </location>
</feature>
<evidence type="ECO:0000256" key="3">
    <source>
        <dbReference type="SAM" id="MobiDB-lite"/>
    </source>
</evidence>
<feature type="transmembrane region" description="Helical" evidence="4">
    <location>
        <begin position="1191"/>
        <end position="1214"/>
    </location>
</feature>
<dbReference type="Gene3D" id="2.160.10.10">
    <property type="entry name" value="Hexapeptide repeat proteins"/>
    <property type="match status" value="1"/>
</dbReference>
<accession>A0A0D3L1D8</accession>
<dbReference type="Gene3D" id="1.10.1200.10">
    <property type="entry name" value="ACP-like"/>
    <property type="match status" value="1"/>
</dbReference>
<dbReference type="HOGENOM" id="CLU_003997_0_0_1"/>
<keyword evidence="1" id="KW-0596">Phosphopantetheine</keyword>
<keyword evidence="4" id="KW-1133">Transmembrane helix</keyword>
<dbReference type="InterPro" id="IPR042099">
    <property type="entry name" value="ANL_N_sf"/>
</dbReference>
<dbReference type="SUPFAM" id="SSF51161">
    <property type="entry name" value="Trimeric LpxA-like enzymes"/>
    <property type="match status" value="3"/>
</dbReference>
<feature type="transmembrane region" description="Helical" evidence="4">
    <location>
        <begin position="953"/>
        <end position="982"/>
    </location>
</feature>
<keyword evidence="4" id="KW-0472">Membrane</keyword>
<proteinExistence type="predicted"/>
<organism evidence="6 7">
    <name type="scientific">Emiliania huxleyi (strain CCMP1516)</name>
    <dbReference type="NCBI Taxonomy" id="280463"/>
    <lineage>
        <taxon>Eukaryota</taxon>
        <taxon>Haptista</taxon>
        <taxon>Haptophyta</taxon>
        <taxon>Prymnesiophyceae</taxon>
        <taxon>Isochrysidales</taxon>
        <taxon>Noelaerhabdaceae</taxon>
        <taxon>Emiliania</taxon>
    </lineage>
</organism>
<dbReference type="PROSITE" id="PS50075">
    <property type="entry name" value="CARRIER"/>
    <property type="match status" value="1"/>
</dbReference>
<keyword evidence="2" id="KW-0597">Phosphoprotein</keyword>
<dbReference type="Pfam" id="PF00550">
    <property type="entry name" value="PP-binding"/>
    <property type="match status" value="1"/>
</dbReference>
<feature type="region of interest" description="Disordered" evidence="3">
    <location>
        <begin position="1800"/>
        <end position="1850"/>
    </location>
</feature>
<name>A0A0D3L1D8_EMIH1</name>
<dbReference type="Gene3D" id="3.40.50.12780">
    <property type="entry name" value="N-terminal domain of ligase-like"/>
    <property type="match status" value="1"/>
</dbReference>
<dbReference type="GO" id="GO:0031956">
    <property type="term" value="F:medium-chain fatty acid-CoA ligase activity"/>
    <property type="evidence" value="ECO:0007669"/>
    <property type="project" value="TreeGrafter"/>
</dbReference>
<evidence type="ECO:0000259" key="5">
    <source>
        <dbReference type="PROSITE" id="PS50075"/>
    </source>
</evidence>
<feature type="transmembrane region" description="Helical" evidence="4">
    <location>
        <begin position="1138"/>
        <end position="1166"/>
    </location>
</feature>
<dbReference type="InterPro" id="IPR020806">
    <property type="entry name" value="PKS_PP-bd"/>
</dbReference>
<evidence type="ECO:0000313" key="6">
    <source>
        <dbReference type="EnsemblProtists" id="EOD41823"/>
    </source>
</evidence>
<feature type="compositionally biased region" description="Basic and acidic residues" evidence="3">
    <location>
        <begin position="1806"/>
        <end position="1819"/>
    </location>
</feature>
<dbReference type="GeneID" id="17287093"/>
<dbReference type="SMART" id="SM00823">
    <property type="entry name" value="PKS_PP"/>
    <property type="match status" value="1"/>
</dbReference>
<dbReference type="InterPro" id="IPR011004">
    <property type="entry name" value="Trimer_LpxA-like_sf"/>
</dbReference>
<dbReference type="Pfam" id="PF00501">
    <property type="entry name" value="AMP-binding"/>
    <property type="match status" value="1"/>
</dbReference>
<dbReference type="InterPro" id="IPR009081">
    <property type="entry name" value="PP-bd_ACP"/>
</dbReference>
<evidence type="ECO:0000256" key="4">
    <source>
        <dbReference type="SAM" id="Phobius"/>
    </source>
</evidence>
<dbReference type="OMA" id="HTRWWLT"/>
<dbReference type="PANTHER" id="PTHR43201">
    <property type="entry name" value="ACYL-COA SYNTHETASE"/>
    <property type="match status" value="1"/>
</dbReference>
<dbReference type="GO" id="GO:0031177">
    <property type="term" value="F:phosphopantetheine binding"/>
    <property type="evidence" value="ECO:0007669"/>
    <property type="project" value="InterPro"/>
</dbReference>
<keyword evidence="7" id="KW-1185">Reference proteome</keyword>
<feature type="transmembrane region" description="Helical" evidence="4">
    <location>
        <begin position="1493"/>
        <end position="1518"/>
    </location>
</feature>
<feature type="transmembrane region" description="Helical" evidence="4">
    <location>
        <begin position="1426"/>
        <end position="1453"/>
    </location>
</feature>
<dbReference type="KEGG" id="ehx:EMIHUDRAFT_194364"/>
<dbReference type="PANTHER" id="PTHR43201:SF10">
    <property type="entry name" value="CARRIER DOMAIN-CONTAINING PROTEIN"/>
    <property type="match status" value="1"/>
</dbReference>
<dbReference type="GO" id="GO:0006631">
    <property type="term" value="P:fatty acid metabolic process"/>
    <property type="evidence" value="ECO:0007669"/>
    <property type="project" value="TreeGrafter"/>
</dbReference>
<sequence length="1850" mass="201376">MLSLDDTGVPLSSALAAFSSRRDADGSLDADSMLEQLPFRTLIELLPQTDRPAVCSMDLSRAACTHARLRRFVADEVCFSDYGVGRNDRVAILFPNGPELAVAFVAVLSYCTSAPLNPANTPQEIKAELENVRAKAIMVAAGEDNDGILAVAEELELVVIECTLDPATAGIFQMKAHIADRRSDVVQLDPEDSRWQPQQREDCAMVLHTSGSTGNKKVVPHTVEDLLIGAVAIASACQLTPKDVCCNQMPLFHIGGIARNVLAPILSGGSVVCMPYFEPKLFWTVASDFSCTWYYAGPTMHTMILEAYKAFPAPRPRISLRFIANAAGPILPTIAEEMRDTYSAAAGGFCSIMPSYGMTECMPISSPPVGYNLDRPGSSGQIVGPRCTIRDAASGDEAPSGTVGEICVSGHPVMRAYENNPEETAKNFIGPGKAWFKTGDLGYLDEDGYLYVTGRSKEVINRGGEIIAPSEIENALVSHPRVRSLVAFSTPHALLQETIGVCVVTEPGMPRVGLQGLQAHAALELHPSKWPQLVVYASDLPKTATGKAMRVRLDKRMALPEISDETPERGRLFEAEMVPPGAPVQAPIPTAPLEVRLPDAEAAMRSLPGVDDAYVCERELEGGRRAIVGYVSPATVDAEQVLAALTGSLHEYLVPARVVPTDALVRGSDGAVNQALLPEMRPVHSHVAPRTDRERAVQKLWCAVLGTREEDTSMDADFFFSGGSSLLAGTLAGEVKSQLGMPMSGTTLFKLRTIAEIAEAVETHHRQKDLEMATLAREPRSDLEKDGPLARLARFATMRAGGTPRDPSDLAERGGLHEESEMLASGAPAKPPKPQRPVSQHSFLPLFVQSLPLLFFHPLRRLASWALFLALWLTMMDPAPVFIYLSPQQLFETEEWVREEYRPTDDESDVWIAPPDGSLISTWEGYEDFQRVEYVDDAEDFEVPAHRSVLPRYIAFLLALLVVHIARETVMPFVGIAVKWLVIGRYRAGRSRLWGSYYLRWWFVNQTVRFCGLGLFGLSNGLRVRYHRLLGAKIGIDCTIANDAEVTEHDLVIIGDGVAIDSKATVSPFCVDAGAAMLSAIEIGDNCVVGAKTTIAPGARLADGVCLGPLSSSHEQQDSDSNNRRYCRAAFPPPSTRLWLLVGLPTLLFVKVAALALPLATIFYMVQDRGEDPTTWGAAIEWFTSPRRLTFYVLLRVQRAVVLPFVELFAIILVKRIVIGRFVAGPRTRWSHLQFWLMRELLPDGRLCGVPALIGNHWGGVALLMRLLGAKCGKRIFWPGSGVDVVEYDLLTIEDDVVFGSRSVIACSTAEVSRPVALLRGANVADRCYVLPGVTLGVNGCLGSGSLAPEGAQLGAGCITVGSAGNGTEVLVEGGPGLRANARTTKAFGRTFYGTRNEANIAAGAIENTAAWCCGSFFVRRTVVPLFAAFNVLCIAAAAVYRAFNIVAAWLLLELVWKRDRALGLDPAVEPLPPAEFYGEIEEVGRWLGFSEYWAALLGVYIGVHLLMVMLAYLLEVLAKWLLLGRRRAGVYPWDKSSYCMRWNMYLASTVFRRGLLPYLHGSAYLVWHFKALGCSIGKDVCLFPTGSDPMMTEPDLVTIGDGACINAGFIICHTNTKGNFALSKITIGPGATMRAWSRLMAGGALAEGARLLEHTCALPGDNIEPGVIWQGWPVKSMCATTEFWRARRNQIKLGRKQYLRRVDSTRVAPVIIDGGGKGALALERLDSLQGENLRLKSSIEAVTSRLGATPPMSEDSAPISERGTQIQALVEQVEWLVREMQSLREWRDRVASPRLDHVPLVYDGKGSEGKDSAEKGDGSQRCSPGRLGFRRHAPAPPESQGSDGVDDAV</sequence>
<reference evidence="7" key="1">
    <citation type="journal article" date="2013" name="Nature">
        <title>Pan genome of the phytoplankton Emiliania underpins its global distribution.</title>
        <authorList>
            <person name="Read B.A."/>
            <person name="Kegel J."/>
            <person name="Klute M.J."/>
            <person name="Kuo A."/>
            <person name="Lefebvre S.C."/>
            <person name="Maumus F."/>
            <person name="Mayer C."/>
            <person name="Miller J."/>
            <person name="Monier A."/>
            <person name="Salamov A."/>
            <person name="Young J."/>
            <person name="Aguilar M."/>
            <person name="Claverie J.M."/>
            <person name="Frickenhaus S."/>
            <person name="Gonzalez K."/>
            <person name="Herman E.K."/>
            <person name="Lin Y.C."/>
            <person name="Napier J."/>
            <person name="Ogata H."/>
            <person name="Sarno A.F."/>
            <person name="Shmutz J."/>
            <person name="Schroeder D."/>
            <person name="de Vargas C."/>
            <person name="Verret F."/>
            <person name="von Dassow P."/>
            <person name="Valentin K."/>
            <person name="Van de Peer Y."/>
            <person name="Wheeler G."/>
            <person name="Dacks J.B."/>
            <person name="Delwiche C.F."/>
            <person name="Dyhrman S.T."/>
            <person name="Glockner G."/>
            <person name="John U."/>
            <person name="Richards T."/>
            <person name="Worden A.Z."/>
            <person name="Zhang X."/>
            <person name="Grigoriev I.V."/>
            <person name="Allen A.E."/>
            <person name="Bidle K."/>
            <person name="Borodovsky M."/>
            <person name="Bowler C."/>
            <person name="Brownlee C."/>
            <person name="Cock J.M."/>
            <person name="Elias M."/>
            <person name="Gladyshev V.N."/>
            <person name="Groth M."/>
            <person name="Guda C."/>
            <person name="Hadaegh A."/>
            <person name="Iglesias-Rodriguez M.D."/>
            <person name="Jenkins J."/>
            <person name="Jones B.M."/>
            <person name="Lawson T."/>
            <person name="Leese F."/>
            <person name="Lindquist E."/>
            <person name="Lobanov A."/>
            <person name="Lomsadze A."/>
            <person name="Malik S.B."/>
            <person name="Marsh M.E."/>
            <person name="Mackinder L."/>
            <person name="Mock T."/>
            <person name="Mueller-Roeber B."/>
            <person name="Pagarete A."/>
            <person name="Parker M."/>
            <person name="Probert I."/>
            <person name="Quesneville H."/>
            <person name="Raines C."/>
            <person name="Rensing S.A."/>
            <person name="Riano-Pachon D.M."/>
            <person name="Richier S."/>
            <person name="Rokitta S."/>
            <person name="Shiraiwa Y."/>
            <person name="Soanes D.M."/>
            <person name="van der Giezen M."/>
            <person name="Wahlund T.M."/>
            <person name="Williams B."/>
            <person name="Wilson W."/>
            <person name="Wolfe G."/>
            <person name="Wurch L.L."/>
        </authorList>
    </citation>
    <scope>NUCLEOTIDE SEQUENCE</scope>
</reference>
<dbReference type="InterPro" id="IPR000873">
    <property type="entry name" value="AMP-dep_synth/lig_dom"/>
</dbReference>
<dbReference type="eggNOG" id="KOG1176">
    <property type="taxonomic scope" value="Eukaryota"/>
</dbReference>
<dbReference type="Pfam" id="PF13193">
    <property type="entry name" value="AMP-binding_C"/>
    <property type="match status" value="1"/>
</dbReference>
<dbReference type="SUPFAM" id="SSF47336">
    <property type="entry name" value="ACP-like"/>
    <property type="match status" value="1"/>
</dbReference>
<reference evidence="6" key="2">
    <citation type="submission" date="2024-10" db="UniProtKB">
        <authorList>
            <consortium name="EnsemblProtists"/>
        </authorList>
    </citation>
    <scope>IDENTIFICATION</scope>
</reference>
<evidence type="ECO:0000256" key="2">
    <source>
        <dbReference type="ARBA" id="ARBA00022553"/>
    </source>
</evidence>
<dbReference type="Gene3D" id="3.30.300.30">
    <property type="match status" value="2"/>
</dbReference>
<dbReference type="STRING" id="2903.R1E2I2"/>
<evidence type="ECO:0000313" key="7">
    <source>
        <dbReference type="Proteomes" id="UP000013827"/>
    </source>
</evidence>
<dbReference type="InterPro" id="IPR045851">
    <property type="entry name" value="AMP-bd_C_sf"/>
</dbReference>
<dbReference type="PaxDb" id="2903-EOD41823"/>
<keyword evidence="4" id="KW-0812">Transmembrane</keyword>
<dbReference type="InterPro" id="IPR025110">
    <property type="entry name" value="AMP-bd_C"/>
</dbReference>
<evidence type="ECO:0000256" key="1">
    <source>
        <dbReference type="ARBA" id="ARBA00022450"/>
    </source>
</evidence>
<dbReference type="RefSeq" id="XP_005794252.1">
    <property type="nucleotide sequence ID" value="XM_005794195.1"/>
</dbReference>
<dbReference type="Proteomes" id="UP000013827">
    <property type="component" value="Unassembled WGS sequence"/>
</dbReference>
<protein>
    <recommendedName>
        <fullName evidence="5">Carrier domain-containing protein</fullName>
    </recommendedName>
</protein>
<dbReference type="InterPro" id="IPR036736">
    <property type="entry name" value="ACP-like_sf"/>
</dbReference>
<dbReference type="EnsemblProtists" id="EOD41823">
    <property type="protein sequence ID" value="EOD41823"/>
    <property type="gene ID" value="EMIHUDRAFT_194364"/>
</dbReference>